<reference evidence="2 3" key="1">
    <citation type="submission" date="2020-01" db="EMBL/GenBank/DDBJ databases">
        <title>Paenibacillus soybeanensis sp. nov. isolated from the nodules of soybean (Glycine max(L.) Merr).</title>
        <authorList>
            <person name="Wang H."/>
        </authorList>
    </citation>
    <scope>NUCLEOTIDE SEQUENCE [LARGE SCALE GENOMIC DNA]</scope>
    <source>
        <strain evidence="2 3">DSM 23054</strain>
    </source>
</reference>
<dbReference type="RefSeq" id="WP_161695229.1">
    <property type="nucleotide sequence ID" value="NZ_JAAAMU010000002.1"/>
</dbReference>
<comment type="caution">
    <text evidence="2">The sequence shown here is derived from an EMBL/GenBank/DDBJ whole genome shotgun (WGS) entry which is preliminary data.</text>
</comment>
<protein>
    <submittedName>
        <fullName evidence="2">Uncharacterized protein</fullName>
    </submittedName>
</protein>
<keyword evidence="1" id="KW-0812">Transmembrane</keyword>
<evidence type="ECO:0000313" key="2">
    <source>
        <dbReference type="EMBL" id="NBC68451.1"/>
    </source>
</evidence>
<dbReference type="Pfam" id="PF18952">
    <property type="entry name" value="DUF5696"/>
    <property type="match status" value="1"/>
</dbReference>
<accession>A0A7X4YMT7</accession>
<dbReference type="InterPro" id="IPR043751">
    <property type="entry name" value="DUF5696"/>
</dbReference>
<evidence type="ECO:0000256" key="1">
    <source>
        <dbReference type="SAM" id="Phobius"/>
    </source>
</evidence>
<keyword evidence="3" id="KW-1185">Reference proteome</keyword>
<keyword evidence="1" id="KW-0472">Membrane</keyword>
<dbReference type="EMBL" id="JAAAMU010000002">
    <property type="protein sequence ID" value="NBC68451.1"/>
    <property type="molecule type" value="Genomic_DNA"/>
</dbReference>
<gene>
    <name evidence="2" type="ORF">GT003_05520</name>
</gene>
<name>A0A7X4YMT7_9BACL</name>
<dbReference type="Proteomes" id="UP000558113">
    <property type="component" value="Unassembled WGS sequence"/>
</dbReference>
<dbReference type="AlphaFoldDB" id="A0A7X4YMT7"/>
<sequence length="864" mass="95616">MKRRTKWYAALACIGIVGVGAFGYSLYTKGAPSAEIAAFARSDMRPAAATELKYMADAGNAVQGMKLVAQTDALALYMNPDTTEIAVLNRSSGKVWHSNPGDIGSDAKASPFEKDRLAAQVTLNYRDSIGTLGAITNYTDSIQRKQFKVEAIENGVRITYTIGDTSLGIDALPKRIGKKRFEEKVLGKLDKKTAAYVSNRYYPLDGKPDVLERLDTEVSRALVLKRMLDAFTKAGYTAEDLKADNDEYGTTAGSAQAKPNFTIPIEYRLSGDSLLVHVPVKDIQESKGYQIRSVELLDFFGAAGRDEQGYMLVPDGSGSLINLNNGKVGEEVYVQRVYGDDENDNSKRRGQIAEAARLPVFGLKAGEEAWFATIEKGEGIASINADISGRKNSYNSAYASFAIRGEDELELYKGNKVDEFQLLTGDRFAGDIQLRYDFLSGNQASYSGMAALYRKNLVKAGVLQPLKAPGQLPFYVDLLGAVDKRKSFLGVPYKGLMAMTTIDQASQIAKEIKDAGVSNVQMRYVGWFNEGIDHKIPETVKLDSQLGSKSDLSQLAAQLKDMGGNLYPDVAFQHVLRENHDFKPASDAARFVTREQALLQPYDRALNAMNTQWGSFYLLSPAKLPYFVDRFVDSYKKYKMDSVALRDMGDTLTADYRVNRVVFRDVAKNIVADQLGKIKKSYPNVMMTGGNQYALKYADQLLNVPMASSAFSIEDEAVPFYEMVLHGFKEYAGKPINLDDEQDLSYHLLRSLEYGAAPHFFWSYESSAKLKLTTYESLFSTHYSDWLKDAADLYGKLNRVLAGLQRETITEHAQLKPGVVKVSYSNGTSIYVNYTDQPVTVQDAQDLQDVQIGAKNFTVGGDEP</sequence>
<dbReference type="OrthoDB" id="9793135at2"/>
<evidence type="ECO:0000313" key="3">
    <source>
        <dbReference type="Proteomes" id="UP000558113"/>
    </source>
</evidence>
<feature type="transmembrane region" description="Helical" evidence="1">
    <location>
        <begin position="7"/>
        <end position="27"/>
    </location>
</feature>
<keyword evidence="1" id="KW-1133">Transmembrane helix</keyword>
<organism evidence="2 3">
    <name type="scientific">Paenibacillus sacheonensis</name>
    <dbReference type="NCBI Taxonomy" id="742054"/>
    <lineage>
        <taxon>Bacteria</taxon>
        <taxon>Bacillati</taxon>
        <taxon>Bacillota</taxon>
        <taxon>Bacilli</taxon>
        <taxon>Bacillales</taxon>
        <taxon>Paenibacillaceae</taxon>
        <taxon>Paenibacillus</taxon>
    </lineage>
</organism>
<proteinExistence type="predicted"/>